<organism evidence="2 3">
    <name type="scientific">Allacma fusca</name>
    <dbReference type="NCBI Taxonomy" id="39272"/>
    <lineage>
        <taxon>Eukaryota</taxon>
        <taxon>Metazoa</taxon>
        <taxon>Ecdysozoa</taxon>
        <taxon>Arthropoda</taxon>
        <taxon>Hexapoda</taxon>
        <taxon>Collembola</taxon>
        <taxon>Symphypleona</taxon>
        <taxon>Sminthuridae</taxon>
        <taxon>Allacma</taxon>
    </lineage>
</organism>
<gene>
    <name evidence="2" type="ORF">AFUS01_LOCUS8923</name>
</gene>
<name>A0A8J2JJM1_9HEXA</name>
<keyword evidence="1" id="KW-0472">Membrane</keyword>
<dbReference type="AlphaFoldDB" id="A0A8J2JJM1"/>
<evidence type="ECO:0000256" key="1">
    <source>
        <dbReference type="SAM" id="Phobius"/>
    </source>
</evidence>
<protein>
    <submittedName>
        <fullName evidence="2">Uncharacterized protein</fullName>
    </submittedName>
</protein>
<evidence type="ECO:0000313" key="2">
    <source>
        <dbReference type="EMBL" id="CAG7719607.1"/>
    </source>
</evidence>
<evidence type="ECO:0000313" key="3">
    <source>
        <dbReference type="Proteomes" id="UP000708208"/>
    </source>
</evidence>
<dbReference type="Proteomes" id="UP000708208">
    <property type="component" value="Unassembled WGS sequence"/>
</dbReference>
<feature type="transmembrane region" description="Helical" evidence="1">
    <location>
        <begin position="227"/>
        <end position="245"/>
    </location>
</feature>
<keyword evidence="1" id="KW-0812">Transmembrane</keyword>
<reference evidence="2" key="1">
    <citation type="submission" date="2021-06" db="EMBL/GenBank/DDBJ databases">
        <authorList>
            <person name="Hodson N. C."/>
            <person name="Mongue J. A."/>
            <person name="Jaron S. K."/>
        </authorList>
    </citation>
    <scope>NUCLEOTIDE SEQUENCE</scope>
</reference>
<feature type="transmembrane region" description="Helical" evidence="1">
    <location>
        <begin position="283"/>
        <end position="307"/>
    </location>
</feature>
<comment type="caution">
    <text evidence="2">The sequence shown here is derived from an EMBL/GenBank/DDBJ whole genome shotgun (WGS) entry which is preliminary data.</text>
</comment>
<sequence length="313" mass="35442">MEQKITGFFFPTAIAALGINHVISYNNWGTLHVLFNQSTLVCTNIKDSSKRLHSNCLFQNEDAAHVTKLFKVVTNVALFALITSCVFRAGKVMIKPESGELISSMLRYVRPGERIAIWLRVPFAILQFNLTCFHGYGICLHGIISVVNGVNVSGALSAIRIPMQKSEEYQNISALEMLSRSYYKLQVLQCVFNHAFSSWPLMFELCTVVIVTVRLFLAIVNKDIGKFVSGISLLFALLRAFKAYAQVHEDGVRTIKSWVTISQPWFRRYRKSVWPIQTNVGTFFYIDSTLILTIISIIITSTTNLLISCRNYF</sequence>
<keyword evidence="3" id="KW-1185">Reference proteome</keyword>
<proteinExistence type="predicted"/>
<accession>A0A8J2JJM1</accession>
<dbReference type="EMBL" id="CAJVCH010062837">
    <property type="protein sequence ID" value="CAG7719607.1"/>
    <property type="molecule type" value="Genomic_DNA"/>
</dbReference>
<keyword evidence="1" id="KW-1133">Transmembrane helix</keyword>
<feature type="transmembrane region" description="Helical" evidence="1">
    <location>
        <begin position="199"/>
        <end position="220"/>
    </location>
</feature>